<reference evidence="2 3" key="1">
    <citation type="journal article" date="2015" name="Nature">
        <title>rRNA introns, odd ribosomes, and small enigmatic genomes across a large radiation of phyla.</title>
        <authorList>
            <person name="Brown C.T."/>
            <person name="Hug L.A."/>
            <person name="Thomas B.C."/>
            <person name="Sharon I."/>
            <person name="Castelle C.J."/>
            <person name="Singh A."/>
            <person name="Wilkins M.J."/>
            <person name="Williams K.H."/>
            <person name="Banfield J.F."/>
        </authorList>
    </citation>
    <scope>NUCLEOTIDE SEQUENCE [LARGE SCALE GENOMIC DNA]</scope>
</reference>
<comment type="caution">
    <text evidence="2">The sequence shown here is derived from an EMBL/GenBank/DDBJ whole genome shotgun (WGS) entry which is preliminary data.</text>
</comment>
<feature type="transmembrane region" description="Helical" evidence="1">
    <location>
        <begin position="6"/>
        <end position="27"/>
    </location>
</feature>
<dbReference type="AlphaFoldDB" id="A0A0G0YR88"/>
<dbReference type="EMBL" id="LCCU01000004">
    <property type="protein sequence ID" value="KKS39119.1"/>
    <property type="molecule type" value="Genomic_DNA"/>
</dbReference>
<keyword evidence="1" id="KW-0472">Membrane</keyword>
<keyword evidence="1" id="KW-1133">Transmembrane helix</keyword>
<organism evidence="2 3">
    <name type="scientific">candidate division WWE3 bacterium GW2011_GWF1_42_14</name>
    <dbReference type="NCBI Taxonomy" id="1619138"/>
    <lineage>
        <taxon>Bacteria</taxon>
        <taxon>Katanobacteria</taxon>
    </lineage>
</organism>
<accession>A0A0G0YR88</accession>
<dbReference type="Proteomes" id="UP000033847">
    <property type="component" value="Unassembled WGS sequence"/>
</dbReference>
<proteinExistence type="predicted"/>
<evidence type="ECO:0000313" key="3">
    <source>
        <dbReference type="Proteomes" id="UP000033847"/>
    </source>
</evidence>
<keyword evidence="1" id="KW-0812">Transmembrane</keyword>
<name>A0A0G0YR88_UNCKA</name>
<sequence length="152" mass="16331">MPKGKVAYISYALFVIILAAFIAKGFLPKGVSEELEEGVVSEVEDLLPSGEEGSPKQIRGSCDLIEMGSTCVEYYGSYWNNQTIELACSEGIVSTGGCPAPNMGGCRIMPGSETDMITWHYDRGGDPFSEENILYASQACNSIPGGVWAEED</sequence>
<evidence type="ECO:0000256" key="1">
    <source>
        <dbReference type="SAM" id="Phobius"/>
    </source>
</evidence>
<protein>
    <submittedName>
        <fullName evidence="2">Uncharacterized protein</fullName>
    </submittedName>
</protein>
<gene>
    <name evidence="2" type="ORF">UV00_C0004G0045</name>
</gene>
<evidence type="ECO:0000313" key="2">
    <source>
        <dbReference type="EMBL" id="KKS39119.1"/>
    </source>
</evidence>